<proteinExistence type="predicted"/>
<dbReference type="SUPFAM" id="SSF48452">
    <property type="entry name" value="TPR-like"/>
    <property type="match status" value="1"/>
</dbReference>
<dbReference type="InterPro" id="IPR052943">
    <property type="entry name" value="TMTC_O-mannosyl-trnsfr"/>
</dbReference>
<evidence type="ECO:0000259" key="5">
    <source>
        <dbReference type="PROSITE" id="PS50975"/>
    </source>
</evidence>
<dbReference type="Pfam" id="PF13432">
    <property type="entry name" value="TPR_16"/>
    <property type="match status" value="1"/>
</dbReference>
<dbReference type="SUPFAM" id="SSF56059">
    <property type="entry name" value="Glutathione synthetase ATP-binding domain-like"/>
    <property type="match status" value="1"/>
</dbReference>
<keyword evidence="2 3" id="KW-0802">TPR repeat</keyword>
<dbReference type="PROSITE" id="PS50975">
    <property type="entry name" value="ATP_GRASP"/>
    <property type="match status" value="1"/>
</dbReference>
<dbReference type="Proteomes" id="UP001620339">
    <property type="component" value="Unassembled WGS sequence"/>
</dbReference>
<dbReference type="InterPro" id="IPR011761">
    <property type="entry name" value="ATP-grasp"/>
</dbReference>
<feature type="domain" description="ATP-grasp" evidence="5">
    <location>
        <begin position="266"/>
        <end position="472"/>
    </location>
</feature>
<evidence type="ECO:0000256" key="4">
    <source>
        <dbReference type="PROSITE-ProRule" id="PRU00409"/>
    </source>
</evidence>
<sequence length="484" mass="52882">MVSPIQHRQRLLNELDRLERLIAEGDPSGELRLERADLLARLGRDTDAKEAYIALLAVMPSHFRLLNNLGTLLDGLGYTSAARTLYREAVKHHPGHPTGLINLGTSLQKAREFEEARTHFAAALALDPDSIEANRGMAYTLAGQGDEAAARPYREKGFRQRPTLIRPYRGDAAPIELLVLSSSAGGAVPILQHVDDRLFATTVLFVDFADPTVPLPPHRLIFNAIGDADLAAAALQDASALAARSTAPVINRPEAVRVTGRADNAERLAGIRGLITPKMAMLPRTSLSNAAAMLAGRGIAFPCLLRSPGFHTGHHFVRVERPEDLAAAAAELPGEVLIAIEYLDASGTDGKIRKYRVMMIDHALYPLHAAVSHDWKVHYFTADMAENAAHRSEDERFITAMEEVLTQDQRRTLADIEKALGLDYGGIDFGIDRAGNLLLFEANATMVVNPVDSDPRWTYRRAPVQQVMDAIHALLHDRAAQGTS</sequence>
<feature type="repeat" description="TPR" evidence="3">
    <location>
        <begin position="97"/>
        <end position="130"/>
    </location>
</feature>
<reference evidence="6 7" key="1">
    <citation type="submission" date="2020-10" db="EMBL/GenBank/DDBJ databases">
        <title>Phylogeny of dyella-like bacteria.</title>
        <authorList>
            <person name="Fu J."/>
        </authorList>
    </citation>
    <scope>NUCLEOTIDE SEQUENCE [LARGE SCALE GENOMIC DNA]</scope>
    <source>
        <strain evidence="6 7">KACC 19113</strain>
    </source>
</reference>
<dbReference type="InterPro" id="IPR019734">
    <property type="entry name" value="TPR_rpt"/>
</dbReference>
<dbReference type="Gene3D" id="1.25.40.10">
    <property type="entry name" value="Tetratricopeptide repeat domain"/>
    <property type="match status" value="1"/>
</dbReference>
<name>A0ABW8J7B6_9GAMM</name>
<dbReference type="Pfam" id="PF07719">
    <property type="entry name" value="TPR_2"/>
    <property type="match status" value="1"/>
</dbReference>
<keyword evidence="7" id="KW-1185">Reference proteome</keyword>
<comment type="caution">
    <text evidence="6">The sequence shown here is derived from an EMBL/GenBank/DDBJ whole genome shotgun (WGS) entry which is preliminary data.</text>
</comment>
<dbReference type="PROSITE" id="PS50005">
    <property type="entry name" value="TPR"/>
    <property type="match status" value="1"/>
</dbReference>
<evidence type="ECO:0000313" key="7">
    <source>
        <dbReference type="Proteomes" id="UP001620339"/>
    </source>
</evidence>
<keyword evidence="4" id="KW-0067">ATP-binding</keyword>
<dbReference type="RefSeq" id="WP_404614716.1">
    <property type="nucleotide sequence ID" value="NZ_JADIKK010000008.1"/>
</dbReference>
<accession>A0ABW8J7B6</accession>
<dbReference type="InterPro" id="IPR011990">
    <property type="entry name" value="TPR-like_helical_dom_sf"/>
</dbReference>
<keyword evidence="4" id="KW-0547">Nucleotide-binding</keyword>
<organism evidence="6 7">
    <name type="scientific">Rhodanobacter hydrolyticus</name>
    <dbReference type="NCBI Taxonomy" id="2250595"/>
    <lineage>
        <taxon>Bacteria</taxon>
        <taxon>Pseudomonadati</taxon>
        <taxon>Pseudomonadota</taxon>
        <taxon>Gammaproteobacteria</taxon>
        <taxon>Lysobacterales</taxon>
        <taxon>Rhodanobacteraceae</taxon>
        <taxon>Rhodanobacter</taxon>
    </lineage>
</organism>
<dbReference type="PANTHER" id="PTHR44809:SF1">
    <property type="entry name" value="PROTEIN O-MANNOSYL-TRANSFERASE TMTC1"/>
    <property type="match status" value="1"/>
</dbReference>
<evidence type="ECO:0000313" key="6">
    <source>
        <dbReference type="EMBL" id="MFK2878170.1"/>
    </source>
</evidence>
<dbReference type="SMART" id="SM00028">
    <property type="entry name" value="TPR"/>
    <property type="match status" value="3"/>
</dbReference>
<evidence type="ECO:0000256" key="3">
    <source>
        <dbReference type="PROSITE-ProRule" id="PRU00339"/>
    </source>
</evidence>
<dbReference type="EMBL" id="JADIKK010000008">
    <property type="protein sequence ID" value="MFK2878170.1"/>
    <property type="molecule type" value="Genomic_DNA"/>
</dbReference>
<evidence type="ECO:0000256" key="1">
    <source>
        <dbReference type="ARBA" id="ARBA00022737"/>
    </source>
</evidence>
<dbReference type="InterPro" id="IPR013105">
    <property type="entry name" value="TPR_2"/>
</dbReference>
<dbReference type="PANTHER" id="PTHR44809">
    <property type="match status" value="1"/>
</dbReference>
<protein>
    <submittedName>
        <fullName evidence="6">Tetratricopeptide repeat protein</fullName>
    </submittedName>
</protein>
<evidence type="ECO:0000256" key="2">
    <source>
        <dbReference type="ARBA" id="ARBA00022803"/>
    </source>
</evidence>
<gene>
    <name evidence="6" type="ORF">ISP25_13900</name>
</gene>
<keyword evidence="1" id="KW-0677">Repeat</keyword>
<dbReference type="Gene3D" id="3.30.470.20">
    <property type="entry name" value="ATP-grasp fold, B domain"/>
    <property type="match status" value="1"/>
</dbReference>